<dbReference type="InterPro" id="IPR050767">
    <property type="entry name" value="Sel1_AlgK"/>
</dbReference>
<dbReference type="InterPro" id="IPR006597">
    <property type="entry name" value="Sel1-like"/>
</dbReference>
<dbReference type="PANTHER" id="PTHR11102">
    <property type="entry name" value="SEL-1-LIKE PROTEIN"/>
    <property type="match status" value="1"/>
</dbReference>
<protein>
    <submittedName>
        <fullName evidence="2">Tetratricopeptide repeat protein</fullName>
    </submittedName>
</protein>
<evidence type="ECO:0000256" key="1">
    <source>
        <dbReference type="PROSITE-ProRule" id="PRU00339"/>
    </source>
</evidence>
<evidence type="ECO:0000313" key="2">
    <source>
        <dbReference type="EMBL" id="MFD2546426.1"/>
    </source>
</evidence>
<dbReference type="SMART" id="SM00671">
    <property type="entry name" value="SEL1"/>
    <property type="match status" value="4"/>
</dbReference>
<evidence type="ECO:0000313" key="3">
    <source>
        <dbReference type="Proteomes" id="UP001597545"/>
    </source>
</evidence>
<gene>
    <name evidence="2" type="ORF">ACFSR5_02070</name>
</gene>
<reference evidence="3" key="1">
    <citation type="journal article" date="2019" name="Int. J. Syst. Evol. Microbiol.">
        <title>The Global Catalogue of Microorganisms (GCM) 10K type strain sequencing project: providing services to taxonomists for standard genome sequencing and annotation.</title>
        <authorList>
            <consortium name="The Broad Institute Genomics Platform"/>
            <consortium name="The Broad Institute Genome Sequencing Center for Infectious Disease"/>
            <person name="Wu L."/>
            <person name="Ma J."/>
        </authorList>
    </citation>
    <scope>NUCLEOTIDE SEQUENCE [LARGE SCALE GENOMIC DNA]</scope>
    <source>
        <strain evidence="3">KCTC 42662</strain>
    </source>
</reference>
<sequence>MAHRLYVYNVDSKTNTYYETYLGEWKYEIPHLLYPLFVGDPRHRKAELVFDLHTGIEKLERFYDLLEQQYELSRDDDFQLAKEKIFALLRGLPYDRLHIDATDVFNMNEERHEEQAKSWVQEMRDYAGIVDTTLATQRLEPLQDVLQRTYRDLSFLDLLRTDWIHYGLGYWNEELYGDGYTEVFEEQGKFGINDRQGALLTSALYDDIYAFSRSGYAVVRQAEAFGYLTNKGVLAVPCAWDDAFDVDTIDCVSYVQDIDYYAIVDQAYLQTLPEQRAFQVGIVTKDGKQGVLDVEQNRLLLPADYSSIDHIALGLYNVKDEGGFRVLNLKNEILITDRSDAPYEIAYPYLLYTKTKSTSKHRYYTLHGVYLGEFLEDSLDFIGHGYFASSANKLQKKISLIDPQGQVFLEHVDQLIGGTFENYSGFAIRKNKQWLMFDTKAQAFRLVDTSIEQVRVERFACDQPNTFFLRVQGQWGYYHLTQDRWIIAPSPAHRQIHYCYHGYFRITQTDQTMVVYDDHTGSLSEPFDYVHRSIDDSVSLLYVYRNGKLLSVDLSRQLHEMTIPEMADMHENYHQLDQADQAYFMAHYQKLEQQLGEHFYHEWDTGHLNRQARRCERAGQPEKALLLYRLAAERGNAEAQFNLASAYLDEEEYAEAIPWYEQAAENDYGMAWNDIGYLYQNGFGYEQNIEKALFCYTRAGDLGNGMGYVNAGDLYYYGEYVVQDYDKALDFYLRARKLYQFKDDHIAEIYYQQRAMDKLIKWLKKDKQKSFSDIYYGILYDQGLEVPQDTKKAIKHYEAALRVAAYPHAFARLMFFYGEDPVWKNPSMYRKWLAWGEKNDLSGSG</sequence>
<dbReference type="SUPFAM" id="SSF81901">
    <property type="entry name" value="HCP-like"/>
    <property type="match status" value="1"/>
</dbReference>
<comment type="caution">
    <text evidence="2">The sequence shown here is derived from an EMBL/GenBank/DDBJ whole genome shotgun (WGS) entry which is preliminary data.</text>
</comment>
<organism evidence="2 3">
    <name type="scientific">Sphingobacterium suaedae</name>
    <dbReference type="NCBI Taxonomy" id="1686402"/>
    <lineage>
        <taxon>Bacteria</taxon>
        <taxon>Pseudomonadati</taxon>
        <taxon>Bacteroidota</taxon>
        <taxon>Sphingobacteriia</taxon>
        <taxon>Sphingobacteriales</taxon>
        <taxon>Sphingobacteriaceae</taxon>
        <taxon>Sphingobacterium</taxon>
    </lineage>
</organism>
<dbReference type="InterPro" id="IPR019734">
    <property type="entry name" value="TPR_rpt"/>
</dbReference>
<dbReference type="RefSeq" id="WP_380900201.1">
    <property type="nucleotide sequence ID" value="NZ_JBHUEG010000002.1"/>
</dbReference>
<dbReference type="EMBL" id="JBHULR010000001">
    <property type="protein sequence ID" value="MFD2546426.1"/>
    <property type="molecule type" value="Genomic_DNA"/>
</dbReference>
<dbReference type="InterPro" id="IPR011990">
    <property type="entry name" value="TPR-like_helical_dom_sf"/>
</dbReference>
<proteinExistence type="predicted"/>
<dbReference type="PANTHER" id="PTHR11102:SF147">
    <property type="entry name" value="SEL1L ADAPTOR SUBUNIT OF ERAD E3 UBIQUITIN LIGASE"/>
    <property type="match status" value="1"/>
</dbReference>
<keyword evidence="3" id="KW-1185">Reference proteome</keyword>
<dbReference type="Pfam" id="PF08238">
    <property type="entry name" value="Sel1"/>
    <property type="match status" value="5"/>
</dbReference>
<dbReference type="Proteomes" id="UP001597545">
    <property type="component" value="Unassembled WGS sequence"/>
</dbReference>
<dbReference type="Gene3D" id="1.25.40.10">
    <property type="entry name" value="Tetratricopeptide repeat domain"/>
    <property type="match status" value="2"/>
</dbReference>
<feature type="repeat" description="TPR" evidence="1">
    <location>
        <begin position="637"/>
        <end position="670"/>
    </location>
</feature>
<dbReference type="PROSITE" id="PS50005">
    <property type="entry name" value="TPR"/>
    <property type="match status" value="1"/>
</dbReference>
<name>A0ABW5KFW4_9SPHI</name>
<keyword evidence="1" id="KW-0802">TPR repeat</keyword>
<accession>A0ABW5KFW4</accession>